<evidence type="ECO:0000259" key="2">
    <source>
        <dbReference type="Pfam" id="PF20152"/>
    </source>
</evidence>
<evidence type="ECO:0000313" key="3">
    <source>
        <dbReference type="EMBL" id="KDQ09454.1"/>
    </source>
</evidence>
<dbReference type="HOGENOM" id="CLU_046025_4_1_1"/>
<sequence>MASAALINQFPGLYLGPLILGPLIQSVMQGMILEMSRSYFARGKAEHRVLKGIVTLLNILALLQTCGSYFDVWTIFVKRFGNWDPNKGFSVPQMLQPVAQATMSALVQGYYIRRCWKVTKQNWWIIAPMVCVLGTSWACAVVTTNYFFQFDFVALAAKIAATPLKNGAPPPPTPIPINGPLLGWLASTAVLDIVITAVLLSYLMASKSKSKFQGLNDLIDRLVFVVWETAVPPCVCGLTACLTYLLLFKTSSAMDLFFQGLIGKLYTISLLETLSTRLALNAKRAGQSSYEMSPWSARGR</sequence>
<feature type="non-terminal residue" evidence="3">
    <location>
        <position position="300"/>
    </location>
</feature>
<dbReference type="InterPro" id="IPR045339">
    <property type="entry name" value="DUF6534"/>
</dbReference>
<dbReference type="AlphaFoldDB" id="A0A067M1M6"/>
<dbReference type="EMBL" id="KL198078">
    <property type="protein sequence ID" value="KDQ09454.1"/>
    <property type="molecule type" value="Genomic_DNA"/>
</dbReference>
<name>A0A067M1M6_BOTB1</name>
<feature type="transmembrane region" description="Helical" evidence="1">
    <location>
        <begin position="181"/>
        <end position="203"/>
    </location>
</feature>
<keyword evidence="1" id="KW-1133">Transmembrane helix</keyword>
<protein>
    <recommendedName>
        <fullName evidence="2">DUF6534 domain-containing protein</fullName>
    </recommendedName>
</protein>
<feature type="domain" description="DUF6534" evidence="2">
    <location>
        <begin position="189"/>
        <end position="277"/>
    </location>
</feature>
<organism evidence="3 4">
    <name type="scientific">Botryobasidium botryosum (strain FD-172 SS1)</name>
    <dbReference type="NCBI Taxonomy" id="930990"/>
    <lineage>
        <taxon>Eukaryota</taxon>
        <taxon>Fungi</taxon>
        <taxon>Dikarya</taxon>
        <taxon>Basidiomycota</taxon>
        <taxon>Agaricomycotina</taxon>
        <taxon>Agaricomycetes</taxon>
        <taxon>Cantharellales</taxon>
        <taxon>Botryobasidiaceae</taxon>
        <taxon>Botryobasidium</taxon>
    </lineage>
</organism>
<feature type="transmembrane region" description="Helical" evidence="1">
    <location>
        <begin position="124"/>
        <end position="148"/>
    </location>
</feature>
<dbReference type="PANTHER" id="PTHR40465:SF1">
    <property type="entry name" value="DUF6534 DOMAIN-CONTAINING PROTEIN"/>
    <property type="match status" value="1"/>
</dbReference>
<dbReference type="Pfam" id="PF20152">
    <property type="entry name" value="DUF6534"/>
    <property type="match status" value="1"/>
</dbReference>
<keyword evidence="1" id="KW-0472">Membrane</keyword>
<gene>
    <name evidence="3" type="ORF">BOTBODRAFT_191083</name>
</gene>
<dbReference type="InParanoid" id="A0A067M1M6"/>
<keyword evidence="4" id="KW-1185">Reference proteome</keyword>
<feature type="transmembrane region" description="Helical" evidence="1">
    <location>
        <begin position="224"/>
        <end position="247"/>
    </location>
</feature>
<reference evidence="4" key="1">
    <citation type="journal article" date="2014" name="Proc. Natl. Acad. Sci. U.S.A.">
        <title>Extensive sampling of basidiomycete genomes demonstrates inadequacy of the white-rot/brown-rot paradigm for wood decay fungi.</title>
        <authorList>
            <person name="Riley R."/>
            <person name="Salamov A.A."/>
            <person name="Brown D.W."/>
            <person name="Nagy L.G."/>
            <person name="Floudas D."/>
            <person name="Held B.W."/>
            <person name="Levasseur A."/>
            <person name="Lombard V."/>
            <person name="Morin E."/>
            <person name="Otillar R."/>
            <person name="Lindquist E.A."/>
            <person name="Sun H."/>
            <person name="LaButti K.M."/>
            <person name="Schmutz J."/>
            <person name="Jabbour D."/>
            <person name="Luo H."/>
            <person name="Baker S.E."/>
            <person name="Pisabarro A.G."/>
            <person name="Walton J.D."/>
            <person name="Blanchette R.A."/>
            <person name="Henrissat B."/>
            <person name="Martin F."/>
            <person name="Cullen D."/>
            <person name="Hibbett D.S."/>
            <person name="Grigoriev I.V."/>
        </authorList>
    </citation>
    <scope>NUCLEOTIDE SEQUENCE [LARGE SCALE GENOMIC DNA]</scope>
    <source>
        <strain evidence="4">FD-172 SS1</strain>
    </source>
</reference>
<evidence type="ECO:0000313" key="4">
    <source>
        <dbReference type="Proteomes" id="UP000027195"/>
    </source>
</evidence>
<feature type="transmembrane region" description="Helical" evidence="1">
    <location>
        <begin position="12"/>
        <end position="33"/>
    </location>
</feature>
<evidence type="ECO:0000256" key="1">
    <source>
        <dbReference type="SAM" id="Phobius"/>
    </source>
</evidence>
<feature type="transmembrane region" description="Helical" evidence="1">
    <location>
        <begin position="94"/>
        <end position="112"/>
    </location>
</feature>
<keyword evidence="1" id="KW-0812">Transmembrane</keyword>
<feature type="transmembrane region" description="Helical" evidence="1">
    <location>
        <begin position="253"/>
        <end position="274"/>
    </location>
</feature>
<proteinExistence type="predicted"/>
<accession>A0A067M1M6</accession>
<dbReference type="PANTHER" id="PTHR40465">
    <property type="entry name" value="CHROMOSOME 1, WHOLE GENOME SHOTGUN SEQUENCE"/>
    <property type="match status" value="1"/>
</dbReference>
<dbReference type="OrthoDB" id="3251949at2759"/>
<dbReference type="STRING" id="930990.A0A067M1M6"/>
<dbReference type="Proteomes" id="UP000027195">
    <property type="component" value="Unassembled WGS sequence"/>
</dbReference>
<feature type="transmembrane region" description="Helical" evidence="1">
    <location>
        <begin position="53"/>
        <end position="74"/>
    </location>
</feature>